<sequence length="113" mass="12427">MMTDISDFIRANLGVISAVGTIFAGGFWLKLDSKYAKKSDVRQDMGQLIDLAKTHENRLTALETKVENLPSAVDVERLKTLVTDVKGDTKATGKQVDSISYQLGLLLEAKLKE</sequence>
<gene>
    <name evidence="2" type="ORF">NCTC10801_01074</name>
</gene>
<evidence type="ECO:0000313" key="2">
    <source>
        <dbReference type="EMBL" id="SUT89846.1"/>
    </source>
</evidence>
<name>A0A380TQN5_9PAST</name>
<keyword evidence="3" id="KW-1185">Reference proteome</keyword>
<protein>
    <submittedName>
        <fullName evidence="2">Protein of uncharacterized function (DUF2730)</fullName>
    </submittedName>
</protein>
<dbReference type="Pfam" id="PF10805">
    <property type="entry name" value="DUF2730"/>
    <property type="match status" value="1"/>
</dbReference>
<dbReference type="Proteomes" id="UP000254649">
    <property type="component" value="Unassembled WGS sequence"/>
</dbReference>
<dbReference type="AlphaFoldDB" id="A0A380TQN5"/>
<feature type="transmembrane region" description="Helical" evidence="1">
    <location>
        <begin position="12"/>
        <end position="29"/>
    </location>
</feature>
<organism evidence="2 3">
    <name type="scientific">[Actinobacillus] rossii</name>
    <dbReference type="NCBI Taxonomy" id="123820"/>
    <lineage>
        <taxon>Bacteria</taxon>
        <taxon>Pseudomonadati</taxon>
        <taxon>Pseudomonadota</taxon>
        <taxon>Gammaproteobacteria</taxon>
        <taxon>Pasteurellales</taxon>
        <taxon>Pasteurellaceae</taxon>
    </lineage>
</organism>
<keyword evidence="1" id="KW-0812">Transmembrane</keyword>
<reference evidence="2 3" key="1">
    <citation type="submission" date="2018-06" db="EMBL/GenBank/DDBJ databases">
        <authorList>
            <consortium name="Pathogen Informatics"/>
            <person name="Doyle S."/>
        </authorList>
    </citation>
    <scope>NUCLEOTIDE SEQUENCE [LARGE SCALE GENOMIC DNA]</scope>
    <source>
        <strain evidence="2 3">NCTC10801</strain>
    </source>
</reference>
<dbReference type="InterPro" id="IPR020269">
    <property type="entry name" value="Phage_Mu_Releasin"/>
</dbReference>
<accession>A0A380TQN5</accession>
<evidence type="ECO:0000256" key="1">
    <source>
        <dbReference type="SAM" id="Phobius"/>
    </source>
</evidence>
<evidence type="ECO:0000313" key="3">
    <source>
        <dbReference type="Proteomes" id="UP000254649"/>
    </source>
</evidence>
<proteinExistence type="predicted"/>
<dbReference type="EMBL" id="UFRQ01000003">
    <property type="protein sequence ID" value="SUT89846.1"/>
    <property type="molecule type" value="Genomic_DNA"/>
</dbReference>
<keyword evidence="1" id="KW-0472">Membrane</keyword>
<keyword evidence="1" id="KW-1133">Transmembrane helix</keyword>